<dbReference type="GO" id="GO:0005524">
    <property type="term" value="F:ATP binding"/>
    <property type="evidence" value="ECO:0007669"/>
    <property type="project" value="UniProtKB-UniRule"/>
</dbReference>
<dbReference type="PANTHER" id="PTHR11909">
    <property type="entry name" value="CASEIN KINASE-RELATED"/>
    <property type="match status" value="1"/>
</dbReference>
<feature type="domain" description="Protein kinase" evidence="3">
    <location>
        <begin position="6"/>
        <end position="278"/>
    </location>
</feature>
<dbReference type="EMBL" id="ML122322">
    <property type="protein sequence ID" value="RPD53414.1"/>
    <property type="molecule type" value="Genomic_DNA"/>
</dbReference>
<dbReference type="Gene3D" id="1.10.510.10">
    <property type="entry name" value="Transferase(Phosphotransferase) domain 1"/>
    <property type="match status" value="1"/>
</dbReference>
<dbReference type="PROSITE" id="PS50011">
    <property type="entry name" value="PROTEIN_KINASE_DOM"/>
    <property type="match status" value="1"/>
</dbReference>
<protein>
    <submittedName>
        <fullName evidence="4">Kinase-like protein</fullName>
    </submittedName>
</protein>
<dbReference type="SUPFAM" id="SSF56112">
    <property type="entry name" value="Protein kinase-like (PK-like)"/>
    <property type="match status" value="1"/>
</dbReference>
<dbReference type="InterPro" id="IPR050235">
    <property type="entry name" value="CK1_Ser-Thr_kinase"/>
</dbReference>
<evidence type="ECO:0000313" key="4">
    <source>
        <dbReference type="EMBL" id="RPD53414.1"/>
    </source>
</evidence>
<evidence type="ECO:0000259" key="3">
    <source>
        <dbReference type="PROSITE" id="PS50011"/>
    </source>
</evidence>
<accession>A0A5C2RQ08</accession>
<dbReference type="InterPro" id="IPR017441">
    <property type="entry name" value="Protein_kinase_ATP_BS"/>
</dbReference>
<dbReference type="SMART" id="SM00220">
    <property type="entry name" value="S_TKc"/>
    <property type="match status" value="1"/>
</dbReference>
<keyword evidence="5" id="KW-1185">Reference proteome</keyword>
<evidence type="ECO:0000313" key="5">
    <source>
        <dbReference type="Proteomes" id="UP000313359"/>
    </source>
</evidence>
<keyword evidence="4" id="KW-0418">Kinase</keyword>
<dbReference type="Pfam" id="PF00069">
    <property type="entry name" value="Pkinase"/>
    <property type="match status" value="1"/>
</dbReference>
<dbReference type="OrthoDB" id="3265205at2759"/>
<sequence>MHIYYDNDSEPLGAGSYGRVYAARVGNGPGAMNMALKRVRTVRLPEEPSMHPLLCHETCALVLLQGHPGIPRIYAFGSSQYYEYLAMQRLESDLYSYFVSPGGHQLTLDGLASIAHQMLDVLEHVHKKGIVHCDISLSNMMFGQPGTRDSSATQIYLIDFGFCMSYVNPSTGRHKPDSGIPRLRGHRHTSSLNIHLHHSPSRRDDLESLAYALLWLLRGSLPWQILRTTAEVYQSKRSWSGAALCHGWPAAFGNFLEYCRAMKYEETPQYDYWKRIFADMTRGQGSTSSVQRSDDPRTNVGLVRGGQPVKLSPAGSASYPRSVSWPCFTSIYDDYGPFNNPCSWESVWSIPQEDLLAVPREEDVILQYPGLQKLASLPTPAREFLSSDNDPEVLMELA</sequence>
<evidence type="ECO:0000256" key="2">
    <source>
        <dbReference type="SAM" id="MobiDB-lite"/>
    </source>
</evidence>
<dbReference type="PROSITE" id="PS00109">
    <property type="entry name" value="PROTEIN_KINASE_TYR"/>
    <property type="match status" value="1"/>
</dbReference>
<keyword evidence="4" id="KW-0808">Transferase</keyword>
<gene>
    <name evidence="4" type="ORF">L227DRAFT_399187</name>
</gene>
<dbReference type="InterPro" id="IPR011009">
    <property type="entry name" value="Kinase-like_dom_sf"/>
</dbReference>
<evidence type="ECO:0000256" key="1">
    <source>
        <dbReference type="PROSITE-ProRule" id="PRU10141"/>
    </source>
</evidence>
<dbReference type="STRING" id="1328759.A0A5C2RQ08"/>
<feature type="region of interest" description="Disordered" evidence="2">
    <location>
        <begin position="284"/>
        <end position="305"/>
    </location>
</feature>
<dbReference type="InterPro" id="IPR000719">
    <property type="entry name" value="Prot_kinase_dom"/>
</dbReference>
<dbReference type="Proteomes" id="UP000313359">
    <property type="component" value="Unassembled WGS sequence"/>
</dbReference>
<dbReference type="InterPro" id="IPR008266">
    <property type="entry name" value="Tyr_kinase_AS"/>
</dbReference>
<keyword evidence="1" id="KW-0547">Nucleotide-binding</keyword>
<feature type="binding site" evidence="1">
    <location>
        <position position="37"/>
    </location>
    <ligand>
        <name>ATP</name>
        <dbReference type="ChEBI" id="CHEBI:30616"/>
    </ligand>
</feature>
<dbReference type="AlphaFoldDB" id="A0A5C2RQ08"/>
<dbReference type="PROSITE" id="PS00107">
    <property type="entry name" value="PROTEIN_KINASE_ATP"/>
    <property type="match status" value="1"/>
</dbReference>
<reference evidence="4" key="1">
    <citation type="journal article" date="2018" name="Genome Biol. Evol.">
        <title>Genomics and development of Lentinus tigrinus, a white-rot wood-decaying mushroom with dimorphic fruiting bodies.</title>
        <authorList>
            <person name="Wu B."/>
            <person name="Xu Z."/>
            <person name="Knudson A."/>
            <person name="Carlson A."/>
            <person name="Chen N."/>
            <person name="Kovaka S."/>
            <person name="LaButti K."/>
            <person name="Lipzen A."/>
            <person name="Pennachio C."/>
            <person name="Riley R."/>
            <person name="Schakwitz W."/>
            <person name="Umezawa K."/>
            <person name="Ohm R.A."/>
            <person name="Grigoriev I.V."/>
            <person name="Nagy L.G."/>
            <person name="Gibbons J."/>
            <person name="Hibbett D."/>
        </authorList>
    </citation>
    <scope>NUCLEOTIDE SEQUENCE [LARGE SCALE GENOMIC DNA]</scope>
    <source>
        <strain evidence="4">ALCF2SS1-6</strain>
    </source>
</reference>
<dbReference type="GO" id="GO:0004672">
    <property type="term" value="F:protein kinase activity"/>
    <property type="evidence" value="ECO:0007669"/>
    <property type="project" value="InterPro"/>
</dbReference>
<keyword evidence="1" id="KW-0067">ATP-binding</keyword>
<name>A0A5C2RQ08_9APHY</name>
<organism evidence="4 5">
    <name type="scientific">Lentinus tigrinus ALCF2SS1-6</name>
    <dbReference type="NCBI Taxonomy" id="1328759"/>
    <lineage>
        <taxon>Eukaryota</taxon>
        <taxon>Fungi</taxon>
        <taxon>Dikarya</taxon>
        <taxon>Basidiomycota</taxon>
        <taxon>Agaricomycotina</taxon>
        <taxon>Agaricomycetes</taxon>
        <taxon>Polyporales</taxon>
        <taxon>Polyporaceae</taxon>
        <taxon>Lentinus</taxon>
    </lineage>
</organism>
<proteinExistence type="predicted"/>